<feature type="domain" description="Glycosyl transferase family 1" evidence="1">
    <location>
        <begin position="210"/>
        <end position="335"/>
    </location>
</feature>
<dbReference type="EMBL" id="WBVQ01000001">
    <property type="protein sequence ID" value="KAB2817620.1"/>
    <property type="molecule type" value="Genomic_DNA"/>
</dbReference>
<dbReference type="Proteomes" id="UP000484164">
    <property type="component" value="Unassembled WGS sequence"/>
</dbReference>
<keyword evidence="3" id="KW-1185">Reference proteome</keyword>
<dbReference type="InterPro" id="IPR001296">
    <property type="entry name" value="Glyco_trans_1"/>
</dbReference>
<proteinExistence type="predicted"/>
<dbReference type="OrthoDB" id="9795068at2"/>
<evidence type="ECO:0000313" key="3">
    <source>
        <dbReference type="Proteomes" id="UP000484164"/>
    </source>
</evidence>
<evidence type="ECO:0000259" key="1">
    <source>
        <dbReference type="Pfam" id="PF00534"/>
    </source>
</evidence>
<dbReference type="PANTHER" id="PTHR12526:SF630">
    <property type="entry name" value="GLYCOSYLTRANSFERASE"/>
    <property type="match status" value="1"/>
</dbReference>
<dbReference type="SUPFAM" id="SSF53756">
    <property type="entry name" value="UDP-Glycosyltransferase/glycogen phosphorylase"/>
    <property type="match status" value="1"/>
</dbReference>
<organism evidence="2 3">
    <name type="scientific">Phaeocystidibacter marisrubri</name>
    <dbReference type="NCBI Taxonomy" id="1577780"/>
    <lineage>
        <taxon>Bacteria</taxon>
        <taxon>Pseudomonadati</taxon>
        <taxon>Bacteroidota</taxon>
        <taxon>Flavobacteriia</taxon>
        <taxon>Flavobacteriales</taxon>
        <taxon>Phaeocystidibacteraceae</taxon>
        <taxon>Phaeocystidibacter</taxon>
    </lineage>
</organism>
<keyword evidence="2" id="KW-0808">Transferase</keyword>
<dbReference type="Pfam" id="PF00534">
    <property type="entry name" value="Glycos_transf_1"/>
    <property type="match status" value="1"/>
</dbReference>
<evidence type="ECO:0000313" key="2">
    <source>
        <dbReference type="EMBL" id="KAB2817620.1"/>
    </source>
</evidence>
<dbReference type="GO" id="GO:0016757">
    <property type="term" value="F:glycosyltransferase activity"/>
    <property type="evidence" value="ECO:0007669"/>
    <property type="project" value="InterPro"/>
</dbReference>
<accession>A0A6L3ZKE1</accession>
<comment type="caution">
    <text evidence="2">The sequence shown here is derived from an EMBL/GenBank/DDBJ whole genome shotgun (WGS) entry which is preliminary data.</text>
</comment>
<protein>
    <submittedName>
        <fullName evidence="2">Glycosyltransferase</fullName>
    </submittedName>
</protein>
<dbReference type="PANTHER" id="PTHR12526">
    <property type="entry name" value="GLYCOSYLTRANSFERASE"/>
    <property type="match status" value="1"/>
</dbReference>
<dbReference type="AlphaFoldDB" id="A0A6L3ZKE1"/>
<name>A0A6L3ZKE1_9FLAO</name>
<dbReference type="RefSeq" id="WP_151692309.1">
    <property type="nucleotide sequence ID" value="NZ_BMGX01000002.1"/>
</dbReference>
<gene>
    <name evidence="2" type="ORF">F8C82_04245</name>
</gene>
<dbReference type="Gene3D" id="3.40.50.2000">
    <property type="entry name" value="Glycogen Phosphorylase B"/>
    <property type="match status" value="2"/>
</dbReference>
<sequence length="395" mass="44600">MKGRLLFVTDHVYYECDGEVYDTFGFNYEFFAPYLEVFEKVDVLCRLKSVEDSTGLVKSSGDRLEFHGTPAVHGVKWFIDSMKYFRPFAKLIDGVDAICYRIPATAAWNVHLINQRRKQPKPHIFEFVGDPLESLLSVDDGRIKRQIMLLAGRVHGQRMKAIVQSAKTGSYVSASHLQSLYPPPANVNTKAISSIRLNEKYILDSPRELPPLNPIRIVEVASFVIPKNQAYLIRIGSVLKEKGYPIELHFVGTGAEQESARALVNQLNMNDDVVFHNQVTGFDNIVRILDSCHIFCLPSYSEGVPRSMIEAMARGLVCVGTPIGGIVELIDKAHTFPLDDVEHATQFFAQLIDHSDTWMEIGERNIQKAREYGQSVLGPRRIVMYTELRDAIPLD</sequence>
<reference evidence="2 3" key="1">
    <citation type="submission" date="2019-10" db="EMBL/GenBank/DDBJ databases">
        <title>Genome sequence of Phaeocystidibacter marisrubri JCM30614 (type strain).</title>
        <authorList>
            <person name="Bowman J.P."/>
        </authorList>
    </citation>
    <scope>NUCLEOTIDE SEQUENCE [LARGE SCALE GENOMIC DNA]</scope>
    <source>
        <strain evidence="2 3">JCM 30614</strain>
    </source>
</reference>